<accession>A0ABT2Y858</accession>
<evidence type="ECO:0000313" key="6">
    <source>
        <dbReference type="Proteomes" id="UP001177160"/>
    </source>
</evidence>
<comment type="function">
    <text evidence="2">In eubacteria ppGpp (guanosine 3'-diphosphate 5'-diphosphate) is a mediator of the stringent response that coordinates a variety of cellular activities in response to changes in nutritional abundance.</text>
</comment>
<feature type="domain" description="HD" evidence="3">
    <location>
        <begin position="49"/>
        <end position="147"/>
    </location>
</feature>
<dbReference type="InterPro" id="IPR004095">
    <property type="entry name" value="TGS"/>
</dbReference>
<dbReference type="PANTHER" id="PTHR21262">
    <property type="entry name" value="GUANOSINE-3',5'-BIS DIPHOSPHATE 3'-PYROPHOSPHOHYDROLASE"/>
    <property type="match status" value="1"/>
</dbReference>
<dbReference type="InterPro" id="IPR007685">
    <property type="entry name" value="RelA_SpoT"/>
</dbReference>
<dbReference type="InterPro" id="IPR012676">
    <property type="entry name" value="TGS-like"/>
</dbReference>
<dbReference type="SMART" id="SM00954">
    <property type="entry name" value="RelA_SpoT"/>
    <property type="match status" value="1"/>
</dbReference>
<dbReference type="CDD" id="cd00077">
    <property type="entry name" value="HDc"/>
    <property type="match status" value="1"/>
</dbReference>
<protein>
    <submittedName>
        <fullName evidence="5">Bifunctional (P)ppGpp synthetase/guanosine-3',5'-bis(Diphosphate) 3'-pyrophosphohydrolase</fullName>
    </submittedName>
</protein>
<dbReference type="InterPro" id="IPR033655">
    <property type="entry name" value="TGS_RelA/SpoT"/>
</dbReference>
<evidence type="ECO:0000256" key="1">
    <source>
        <dbReference type="ARBA" id="ARBA00025704"/>
    </source>
</evidence>
<dbReference type="InterPro" id="IPR043519">
    <property type="entry name" value="NT_sf"/>
</dbReference>
<dbReference type="InterPro" id="IPR045600">
    <property type="entry name" value="RelA/SpoT_AH_RIS"/>
</dbReference>
<dbReference type="SUPFAM" id="SSF81301">
    <property type="entry name" value="Nucleotidyltransferase"/>
    <property type="match status" value="1"/>
</dbReference>
<evidence type="ECO:0000256" key="2">
    <source>
        <dbReference type="RuleBase" id="RU003847"/>
    </source>
</evidence>
<gene>
    <name evidence="5" type="ORF">N7548_05015</name>
</gene>
<evidence type="ECO:0000313" key="5">
    <source>
        <dbReference type="EMBL" id="MCV2232185.1"/>
    </source>
</evidence>
<dbReference type="InterPro" id="IPR012675">
    <property type="entry name" value="Beta-grasp_dom_sf"/>
</dbReference>
<dbReference type="SUPFAM" id="SSF109604">
    <property type="entry name" value="HD-domain/PDEase-like"/>
    <property type="match status" value="1"/>
</dbReference>
<dbReference type="CDD" id="cd05399">
    <property type="entry name" value="NT_Rel-Spo_like"/>
    <property type="match status" value="1"/>
</dbReference>
<evidence type="ECO:0000259" key="4">
    <source>
        <dbReference type="PROSITE" id="PS51880"/>
    </source>
</evidence>
<dbReference type="EMBL" id="JAOVQM010000003">
    <property type="protein sequence ID" value="MCV2232185.1"/>
    <property type="molecule type" value="Genomic_DNA"/>
</dbReference>
<dbReference type="Gene3D" id="3.30.460.10">
    <property type="entry name" value="Beta Polymerase, domain 2"/>
    <property type="match status" value="1"/>
</dbReference>
<sequence length="727" mass="82853">METLMTFEKLIDNVKTYIRRESDLARLEAAYQMSSFKHATQTRKSGAPYITHPLAVAYILSELSAGPNTLIAALLHDTLEDTPTSYDEIKAQFGEEVAQLVDGVTKIGKISFNQEVSQADNHQKMLLAMGKDIRVVLIKIADRLHNMRTIHYQSSEKQLKIANETLDIYAPLAHRLGLFKIKAELEDISLRIVNGPFYHRIKHLIENQEQIKNVSIEHMMSKIKEHLSEHHVEHYQISGRTKNIYSIYKKMTKQNKDFEDIYDILAIRVIVDRIEDCYQVLGVIHAHFIPIPKRFKDYIAVPKPNMYQSLHTTILSDDGSIFEVQIRTYEMDKVAEYGIAAHWAYKESKEYSKEKEQFEIAQKLKWYADLLKMSEDADDKNEGANEFVQTVKNDILEANVYVFTPKGQVVELTKGCTPIDFAYRIHSDVGNKMVGASVNNRIVPLDYELQTGDIVAIRTSKNVTGPSEDWLKMAKSSHARHKIKGFLNKQNKDNLLEMGKDMIERELTPLKLEMSQITDEFVVKHFSKNMTETVEDLFVEVGKGIISPKTVAAKLSGKELDKETMLQRQLEKAKRILTTNHESGLIVEGLSTPQIKIANCCLPVPGDSIVGYVTKGSGIAVHHENCPNVKNLTEMRFVDVYWATNITRKYPTRIQIIGQNRDNILSEIIATINATSLTIAEVNAISNARLESITTLKILTSSKSEIENVMVNLMKINNIYHIERRFK</sequence>
<dbReference type="PANTHER" id="PTHR21262:SF31">
    <property type="entry name" value="GTP PYROPHOSPHOKINASE"/>
    <property type="match status" value="1"/>
</dbReference>
<proteinExistence type="inferred from homology"/>
<evidence type="ECO:0000259" key="3">
    <source>
        <dbReference type="PROSITE" id="PS51831"/>
    </source>
</evidence>
<dbReference type="Gene3D" id="1.10.3210.10">
    <property type="entry name" value="Hypothetical protein af1432"/>
    <property type="match status" value="1"/>
</dbReference>
<dbReference type="SMART" id="SM00471">
    <property type="entry name" value="HDc"/>
    <property type="match status" value="1"/>
</dbReference>
<dbReference type="NCBIfam" id="TIGR00691">
    <property type="entry name" value="spoT_relA"/>
    <property type="match status" value="1"/>
</dbReference>
<dbReference type="Proteomes" id="UP001177160">
    <property type="component" value="Unassembled WGS sequence"/>
</dbReference>
<dbReference type="Pfam" id="PF13291">
    <property type="entry name" value="ACT_4"/>
    <property type="match status" value="1"/>
</dbReference>
<feature type="domain" description="TGS" evidence="4">
    <location>
        <begin position="396"/>
        <end position="459"/>
    </location>
</feature>
<keyword evidence="6" id="KW-1185">Reference proteome</keyword>
<dbReference type="SUPFAM" id="SSF81271">
    <property type="entry name" value="TGS-like"/>
    <property type="match status" value="1"/>
</dbReference>
<dbReference type="Pfam" id="PF13328">
    <property type="entry name" value="HD_4"/>
    <property type="match status" value="1"/>
</dbReference>
<dbReference type="Pfam" id="PF02824">
    <property type="entry name" value="TGS"/>
    <property type="match status" value="1"/>
</dbReference>
<comment type="pathway">
    <text evidence="1">Purine metabolism.</text>
</comment>
<dbReference type="PROSITE" id="PS51831">
    <property type="entry name" value="HD"/>
    <property type="match status" value="1"/>
</dbReference>
<dbReference type="Pfam" id="PF04607">
    <property type="entry name" value="RelA_SpoT"/>
    <property type="match status" value="1"/>
</dbReference>
<comment type="caution">
    <text evidence="5">The sequence shown here is derived from an EMBL/GenBank/DDBJ whole genome shotgun (WGS) entry which is preliminary data.</text>
</comment>
<dbReference type="Gene3D" id="3.30.70.260">
    <property type="match status" value="1"/>
</dbReference>
<reference evidence="5" key="1">
    <citation type="submission" date="2022-09" db="EMBL/GenBank/DDBJ databases">
        <title>Novel Mycoplasma species identified in domestic and wild animals.</title>
        <authorList>
            <person name="Volokhov D.V."/>
            <person name="Furtak V.A."/>
            <person name="Zagorodnyaya T.A."/>
        </authorList>
    </citation>
    <scope>NUCLEOTIDE SEQUENCE</scope>
    <source>
        <strain evidence="5">Oakley</strain>
    </source>
</reference>
<dbReference type="RefSeq" id="WP_263608367.1">
    <property type="nucleotide sequence ID" value="NZ_JAOVQM010000003.1"/>
</dbReference>
<name>A0ABT2Y858_9MOLU</name>
<dbReference type="Gene3D" id="3.10.20.30">
    <property type="match status" value="1"/>
</dbReference>
<dbReference type="InterPro" id="IPR006674">
    <property type="entry name" value="HD_domain"/>
</dbReference>
<organism evidence="5 6">
    <name type="scientific">Paracholeplasma manati</name>
    <dbReference type="NCBI Taxonomy" id="591373"/>
    <lineage>
        <taxon>Bacteria</taxon>
        <taxon>Bacillati</taxon>
        <taxon>Mycoplasmatota</taxon>
        <taxon>Mollicutes</taxon>
        <taxon>Acholeplasmatales</taxon>
        <taxon>Acholeplasmataceae</taxon>
        <taxon>Paracholeplasma</taxon>
    </lineage>
</organism>
<dbReference type="InterPro" id="IPR003607">
    <property type="entry name" value="HD/PDEase_dom"/>
</dbReference>
<comment type="similarity">
    <text evidence="2">Belongs to the relA/spoT family.</text>
</comment>
<dbReference type="InterPro" id="IPR002912">
    <property type="entry name" value="ACT_dom"/>
</dbReference>
<dbReference type="Pfam" id="PF19296">
    <property type="entry name" value="RelA_AH_RIS"/>
    <property type="match status" value="1"/>
</dbReference>
<dbReference type="CDD" id="cd01668">
    <property type="entry name" value="TGS_RSH"/>
    <property type="match status" value="1"/>
</dbReference>
<dbReference type="InterPro" id="IPR004811">
    <property type="entry name" value="RelA/Spo_fam"/>
</dbReference>
<dbReference type="PROSITE" id="PS51880">
    <property type="entry name" value="TGS"/>
    <property type="match status" value="1"/>
</dbReference>